<name>R7RYG3_STEHR</name>
<proteinExistence type="predicted"/>
<gene>
    <name evidence="2" type="ORF">STEHIDRAFT_115883</name>
</gene>
<sequence>MALPLMGMSSFNITIPALSEAPAAAISVPKAPSPTESSSFSKPSLARDRRVRPRKKRAAIPSPLTRCNINNYHDATQHDIRDTSAVPTPAGSAASSPPESPFLQTPAFRAESLQKFDFEDDHVHKYRAVSITGPTRLHTATRPLSVYTYTTPRKANSDSPSPPRIPLSTFHAQYPPSFVDMATTHLHLYPWNDYSTEVTSPNNRHSFRFDDSDALMDLAFSRSFDDLLLCLDDEIEWNRVDRREWRERVEGVVGEGVEYWDDQAFM</sequence>
<feature type="compositionally biased region" description="Basic residues" evidence="1">
    <location>
        <begin position="49"/>
        <end position="58"/>
    </location>
</feature>
<protein>
    <submittedName>
        <fullName evidence="2">Uncharacterized protein</fullName>
    </submittedName>
</protein>
<feature type="compositionally biased region" description="Low complexity" evidence="1">
    <location>
        <begin position="33"/>
        <end position="44"/>
    </location>
</feature>
<feature type="compositionally biased region" description="Low complexity" evidence="1">
    <location>
        <begin position="84"/>
        <end position="97"/>
    </location>
</feature>
<dbReference type="KEGG" id="shs:STEHIDRAFT_115883"/>
<organism evidence="2 3">
    <name type="scientific">Stereum hirsutum (strain FP-91666)</name>
    <name type="common">White-rot fungus</name>
    <dbReference type="NCBI Taxonomy" id="721885"/>
    <lineage>
        <taxon>Eukaryota</taxon>
        <taxon>Fungi</taxon>
        <taxon>Dikarya</taxon>
        <taxon>Basidiomycota</taxon>
        <taxon>Agaricomycotina</taxon>
        <taxon>Agaricomycetes</taxon>
        <taxon>Russulales</taxon>
        <taxon>Stereaceae</taxon>
        <taxon>Stereum</taxon>
    </lineage>
</organism>
<dbReference type="Proteomes" id="UP000053927">
    <property type="component" value="Unassembled WGS sequence"/>
</dbReference>
<accession>R7RYG3</accession>
<dbReference type="RefSeq" id="XP_007310567.1">
    <property type="nucleotide sequence ID" value="XM_007310505.1"/>
</dbReference>
<dbReference type="EMBL" id="JH687398">
    <property type="protein sequence ID" value="EIM80446.1"/>
    <property type="molecule type" value="Genomic_DNA"/>
</dbReference>
<evidence type="ECO:0000313" key="3">
    <source>
        <dbReference type="Proteomes" id="UP000053927"/>
    </source>
</evidence>
<feature type="region of interest" description="Disordered" evidence="1">
    <location>
        <begin position="82"/>
        <end position="101"/>
    </location>
</feature>
<dbReference type="AlphaFoldDB" id="R7RYG3"/>
<evidence type="ECO:0000256" key="1">
    <source>
        <dbReference type="SAM" id="MobiDB-lite"/>
    </source>
</evidence>
<reference evidence="3" key="1">
    <citation type="journal article" date="2012" name="Science">
        <title>The Paleozoic origin of enzymatic lignin decomposition reconstructed from 31 fungal genomes.</title>
        <authorList>
            <person name="Floudas D."/>
            <person name="Binder M."/>
            <person name="Riley R."/>
            <person name="Barry K."/>
            <person name="Blanchette R.A."/>
            <person name="Henrissat B."/>
            <person name="Martinez A.T."/>
            <person name="Otillar R."/>
            <person name="Spatafora J.W."/>
            <person name="Yadav J.S."/>
            <person name="Aerts A."/>
            <person name="Benoit I."/>
            <person name="Boyd A."/>
            <person name="Carlson A."/>
            <person name="Copeland A."/>
            <person name="Coutinho P.M."/>
            <person name="de Vries R.P."/>
            <person name="Ferreira P."/>
            <person name="Findley K."/>
            <person name="Foster B."/>
            <person name="Gaskell J."/>
            <person name="Glotzer D."/>
            <person name="Gorecki P."/>
            <person name="Heitman J."/>
            <person name="Hesse C."/>
            <person name="Hori C."/>
            <person name="Igarashi K."/>
            <person name="Jurgens J.A."/>
            <person name="Kallen N."/>
            <person name="Kersten P."/>
            <person name="Kohler A."/>
            <person name="Kuees U."/>
            <person name="Kumar T.K.A."/>
            <person name="Kuo A."/>
            <person name="LaButti K."/>
            <person name="Larrondo L.F."/>
            <person name="Lindquist E."/>
            <person name="Ling A."/>
            <person name="Lombard V."/>
            <person name="Lucas S."/>
            <person name="Lundell T."/>
            <person name="Martin R."/>
            <person name="McLaughlin D.J."/>
            <person name="Morgenstern I."/>
            <person name="Morin E."/>
            <person name="Murat C."/>
            <person name="Nagy L.G."/>
            <person name="Nolan M."/>
            <person name="Ohm R.A."/>
            <person name="Patyshakuliyeva A."/>
            <person name="Rokas A."/>
            <person name="Ruiz-Duenas F.J."/>
            <person name="Sabat G."/>
            <person name="Salamov A."/>
            <person name="Samejima M."/>
            <person name="Schmutz J."/>
            <person name="Slot J.C."/>
            <person name="St John F."/>
            <person name="Stenlid J."/>
            <person name="Sun H."/>
            <person name="Sun S."/>
            <person name="Syed K."/>
            <person name="Tsang A."/>
            <person name="Wiebenga A."/>
            <person name="Young D."/>
            <person name="Pisabarro A."/>
            <person name="Eastwood D.C."/>
            <person name="Martin F."/>
            <person name="Cullen D."/>
            <person name="Grigoriev I.V."/>
            <person name="Hibbett D.S."/>
        </authorList>
    </citation>
    <scope>NUCLEOTIDE SEQUENCE [LARGE SCALE GENOMIC DNA]</scope>
    <source>
        <strain evidence="3">FP-91666</strain>
    </source>
</reference>
<feature type="region of interest" description="Disordered" evidence="1">
    <location>
        <begin position="28"/>
        <end position="71"/>
    </location>
</feature>
<dbReference type="GeneID" id="18795822"/>
<keyword evidence="3" id="KW-1185">Reference proteome</keyword>
<evidence type="ECO:0000313" key="2">
    <source>
        <dbReference type="EMBL" id="EIM80446.1"/>
    </source>
</evidence>